<dbReference type="PROSITE" id="PS00108">
    <property type="entry name" value="PROTEIN_KINASE_ST"/>
    <property type="match status" value="1"/>
</dbReference>
<dbReference type="GO" id="GO:0001664">
    <property type="term" value="F:G protein-coupled receptor binding"/>
    <property type="evidence" value="ECO:0007669"/>
    <property type="project" value="TreeGrafter"/>
</dbReference>
<dbReference type="STRING" id="121845.A0A3Q0JJV3"/>
<evidence type="ECO:0000313" key="10">
    <source>
        <dbReference type="Proteomes" id="UP000079169"/>
    </source>
</evidence>
<feature type="compositionally biased region" description="Basic and acidic residues" evidence="8">
    <location>
        <begin position="957"/>
        <end position="969"/>
    </location>
</feature>
<feature type="compositionally biased region" description="Polar residues" evidence="8">
    <location>
        <begin position="843"/>
        <end position="852"/>
    </location>
</feature>
<feature type="coiled-coil region" evidence="7">
    <location>
        <begin position="357"/>
        <end position="388"/>
    </location>
</feature>
<accession>A0A3Q0JJV3</accession>
<feature type="region of interest" description="Disordered" evidence="8">
    <location>
        <begin position="389"/>
        <end position="423"/>
    </location>
</feature>
<evidence type="ECO:0000256" key="3">
    <source>
        <dbReference type="ARBA" id="ARBA00022741"/>
    </source>
</evidence>
<dbReference type="GeneID" id="103520535"/>
<evidence type="ECO:0000256" key="4">
    <source>
        <dbReference type="ARBA" id="ARBA00022777"/>
    </source>
</evidence>
<evidence type="ECO:0000259" key="9">
    <source>
        <dbReference type="PROSITE" id="PS50011"/>
    </source>
</evidence>
<dbReference type="InterPro" id="IPR011009">
    <property type="entry name" value="Kinase-like_dom_sf"/>
</dbReference>
<keyword evidence="1" id="KW-0723">Serine/threonine-protein kinase</keyword>
<evidence type="ECO:0000313" key="11">
    <source>
        <dbReference type="RefSeq" id="XP_026687428.1"/>
    </source>
</evidence>
<dbReference type="GO" id="GO:0005524">
    <property type="term" value="F:ATP binding"/>
    <property type="evidence" value="ECO:0007669"/>
    <property type="project" value="UniProtKB-UniRule"/>
</dbReference>
<dbReference type="SUPFAM" id="SSF56112">
    <property type="entry name" value="Protein kinase-like (PK-like)"/>
    <property type="match status" value="1"/>
</dbReference>
<organism evidence="10 11">
    <name type="scientific">Diaphorina citri</name>
    <name type="common">Asian citrus psyllid</name>
    <dbReference type="NCBI Taxonomy" id="121845"/>
    <lineage>
        <taxon>Eukaryota</taxon>
        <taxon>Metazoa</taxon>
        <taxon>Ecdysozoa</taxon>
        <taxon>Arthropoda</taxon>
        <taxon>Hexapoda</taxon>
        <taxon>Insecta</taxon>
        <taxon>Pterygota</taxon>
        <taxon>Neoptera</taxon>
        <taxon>Paraneoptera</taxon>
        <taxon>Hemiptera</taxon>
        <taxon>Sternorrhyncha</taxon>
        <taxon>Psylloidea</taxon>
        <taxon>Psyllidae</taxon>
        <taxon>Diaphorininae</taxon>
        <taxon>Diaphorina</taxon>
    </lineage>
</organism>
<dbReference type="RefSeq" id="XP_026687428.1">
    <property type="nucleotide sequence ID" value="XM_026831627.1"/>
</dbReference>
<feature type="domain" description="Protein kinase" evidence="9">
    <location>
        <begin position="23"/>
        <end position="282"/>
    </location>
</feature>
<keyword evidence="7" id="KW-0175">Coiled coil</keyword>
<feature type="compositionally biased region" description="Polar residues" evidence="8">
    <location>
        <begin position="474"/>
        <end position="486"/>
    </location>
</feature>
<dbReference type="Proteomes" id="UP000079169">
    <property type="component" value="Unplaced"/>
</dbReference>
<dbReference type="GO" id="GO:0009966">
    <property type="term" value="P:regulation of signal transduction"/>
    <property type="evidence" value="ECO:0007669"/>
    <property type="project" value="TreeGrafter"/>
</dbReference>
<keyword evidence="5 6" id="KW-0067">ATP-binding</keyword>
<feature type="compositionally biased region" description="Polar residues" evidence="8">
    <location>
        <begin position="682"/>
        <end position="692"/>
    </location>
</feature>
<feature type="compositionally biased region" description="Polar residues" evidence="8">
    <location>
        <begin position="436"/>
        <end position="446"/>
    </location>
</feature>
<evidence type="ECO:0000256" key="6">
    <source>
        <dbReference type="PROSITE-ProRule" id="PRU10141"/>
    </source>
</evidence>
<dbReference type="GO" id="GO:0004703">
    <property type="term" value="F:G protein-coupled receptor kinase activity"/>
    <property type="evidence" value="ECO:0007669"/>
    <property type="project" value="TreeGrafter"/>
</dbReference>
<feature type="region of interest" description="Disordered" evidence="8">
    <location>
        <begin position="621"/>
        <end position="692"/>
    </location>
</feature>
<reference evidence="11" key="1">
    <citation type="submission" date="2025-08" db="UniProtKB">
        <authorList>
            <consortium name="RefSeq"/>
        </authorList>
    </citation>
    <scope>IDENTIFICATION</scope>
</reference>
<feature type="region of interest" description="Disordered" evidence="8">
    <location>
        <begin position="806"/>
        <end position="1018"/>
    </location>
</feature>
<dbReference type="FunFam" id="1.10.510.10:FF:000169">
    <property type="entry name" value="Serine/threonine-protein kinase 32A"/>
    <property type="match status" value="1"/>
</dbReference>
<protein>
    <submittedName>
        <fullName evidence="11">Serine/threonine-protein kinase dst3</fullName>
    </submittedName>
</protein>
<dbReference type="FunFam" id="3.30.200.20:FF:000347">
    <property type="entry name" value="serine/threonine-protein kinase 32A isoform X2"/>
    <property type="match status" value="1"/>
</dbReference>
<keyword evidence="10" id="KW-1185">Reference proteome</keyword>
<dbReference type="AlphaFoldDB" id="A0A3Q0JJV3"/>
<feature type="compositionally biased region" description="Basic and acidic residues" evidence="8">
    <location>
        <begin position="621"/>
        <end position="631"/>
    </location>
</feature>
<feature type="compositionally biased region" description="Basic and acidic residues" evidence="8">
    <location>
        <begin position="806"/>
        <end position="815"/>
    </location>
</feature>
<dbReference type="PROSITE" id="PS00107">
    <property type="entry name" value="PROTEIN_KINASE_ATP"/>
    <property type="match status" value="1"/>
</dbReference>
<feature type="region of interest" description="Disordered" evidence="8">
    <location>
        <begin position="731"/>
        <end position="791"/>
    </location>
</feature>
<evidence type="ECO:0000256" key="8">
    <source>
        <dbReference type="SAM" id="MobiDB-lite"/>
    </source>
</evidence>
<feature type="compositionally biased region" description="Polar residues" evidence="8">
    <location>
        <begin position="860"/>
        <end position="870"/>
    </location>
</feature>
<name>A0A3Q0JJV3_DIACI</name>
<evidence type="ECO:0000256" key="1">
    <source>
        <dbReference type="ARBA" id="ARBA00022527"/>
    </source>
</evidence>
<dbReference type="PaxDb" id="121845-A0A3Q0JJV3"/>
<dbReference type="InterPro" id="IPR008271">
    <property type="entry name" value="Ser/Thr_kinase_AS"/>
</dbReference>
<keyword evidence="4 11" id="KW-0418">Kinase</keyword>
<feature type="compositionally biased region" description="Low complexity" evidence="8">
    <location>
        <begin position="827"/>
        <end position="842"/>
    </location>
</feature>
<feature type="compositionally biased region" description="Polar residues" evidence="8">
    <location>
        <begin position="731"/>
        <end position="742"/>
    </location>
</feature>
<gene>
    <name evidence="11" type="primary">LOC103520535</name>
</gene>
<proteinExistence type="predicted"/>
<evidence type="ECO:0000256" key="2">
    <source>
        <dbReference type="ARBA" id="ARBA00022679"/>
    </source>
</evidence>
<feature type="compositionally biased region" description="Basic and acidic residues" evidence="8">
    <location>
        <begin position="766"/>
        <end position="791"/>
    </location>
</feature>
<keyword evidence="3 6" id="KW-0547">Nucleotide-binding</keyword>
<dbReference type="SMART" id="SM00220">
    <property type="entry name" value="S_TKc"/>
    <property type="match status" value="1"/>
</dbReference>
<evidence type="ECO:0000256" key="5">
    <source>
        <dbReference type="ARBA" id="ARBA00022840"/>
    </source>
</evidence>
<feature type="binding site" evidence="6">
    <location>
        <position position="52"/>
    </location>
    <ligand>
        <name>ATP</name>
        <dbReference type="ChEBI" id="CHEBI:30616"/>
    </ligand>
</feature>
<dbReference type="PANTHER" id="PTHR24355:SF30">
    <property type="entry name" value="SERINE_THREONINE-PROTEIN KINASE 32B ISOFORM X1"/>
    <property type="match status" value="1"/>
</dbReference>
<dbReference type="Gene3D" id="1.10.510.10">
    <property type="entry name" value="Transferase(Phosphotransferase) domain 1"/>
    <property type="match status" value="1"/>
</dbReference>
<sequence>MGVQSSSNRDTINIGEDVNFDHFQILRAIGKGSFGKVCIVQKKDTKQMYAMKYMHKSQCIERDALKNVLREMEILTTLEHPFLVNLWFCFQDEEDLFMVSDLLLGGDLRYHITQDIKFTEDTIHLYAFELGLALDYLKTKHIIHRDIKPDNILLDEEGHAHITDFNIATVLEENQLATSMSGTKPYIAPEIFLVATDEVLGYSYSVDWWSLGVTLFEILARGRPFDIHSNTSVKDVKAIIYSPVHYPTAWSESTKHLLSQLLCTDPAQRLSNAVDLTKHPCLQKFNMDTVLEKQIKPGFTPPRDHLNCDPTFELEEMIVEARPLHKKKKRLAKQRSLKQSSSFDIQESDLEEQLAEFKVYNRERELIRRALEKKENDWEAELIQAMNESTVSSPEVKPPKLSSDPAPDATQSSNSLLNIPPSILLDQRRRSSCKLSVSPLSVQTRLAASPQRTREGKTAETAANNKPKKKVFNRQPNGKTAETAANNKPKKKVLNRQQTLQRLPYINVNEIITVDSKLLSEKTESKTDKVDRKFGETKTDKIDSRKFGETIEEESRHEILCNSELEDKGESEMSLANVLLEIENLNRRKSSDEDCAKNCDQIEDNAKDRKSQVDAKIDTERLQSNQSRDEITMCSRKSNVKKESEETSKTKSLCEKHDATNRTINEKPNENHLKRSDEKGIDNTNSAEETIDNKNISNNYNYELTRFKVTKSANNENKDVDEKLNAVTASPNEHLSSQLENNENNKEPNVAITSNVTPENILPKDSNVRKENCNENIQDRNEPEVKSSKENVMKFKCSNEVLNRKETTDGKKTTDGKSSVEGNTDGNLESNEKLNNNSENLNRTSGNGNAGNTDEKHNESSQLQSEQNDLSAIPKESRTERLTPLILPNISVSYERRQSEDKADKEKTGTDKSTVSEVPRSPLKSPNPSPNRSPMRSPKLGEIPTRSVLKNSLYRTDSTDSTKSLEKSPKKSYKVSFSCDVEDNSVRPKSPQGKLQGNSKSLDNEADQGHGKKDKKKK</sequence>
<feature type="compositionally biased region" description="Basic and acidic residues" evidence="8">
    <location>
        <begin position="640"/>
        <end position="681"/>
    </location>
</feature>
<dbReference type="PANTHER" id="PTHR24355">
    <property type="entry name" value="G PROTEIN-COUPLED RECEPTOR KINASE/RIBOSOMAL PROTEIN S6 KINASE"/>
    <property type="match status" value="1"/>
</dbReference>
<dbReference type="PROSITE" id="PS50011">
    <property type="entry name" value="PROTEIN_KINASE_DOM"/>
    <property type="match status" value="1"/>
</dbReference>
<dbReference type="GO" id="GO:0007186">
    <property type="term" value="P:G protein-coupled receptor signaling pathway"/>
    <property type="evidence" value="ECO:0007669"/>
    <property type="project" value="TreeGrafter"/>
</dbReference>
<dbReference type="Gene3D" id="3.30.200.20">
    <property type="entry name" value="Phosphorylase Kinase, domain 1"/>
    <property type="match status" value="1"/>
</dbReference>
<dbReference type="InterPro" id="IPR000719">
    <property type="entry name" value="Prot_kinase_dom"/>
</dbReference>
<evidence type="ECO:0000256" key="7">
    <source>
        <dbReference type="SAM" id="Coils"/>
    </source>
</evidence>
<dbReference type="CDD" id="cd05578">
    <property type="entry name" value="STKc_Yank1"/>
    <property type="match status" value="1"/>
</dbReference>
<dbReference type="Pfam" id="PF00069">
    <property type="entry name" value="Pkinase"/>
    <property type="match status" value="1"/>
</dbReference>
<keyword evidence="2" id="KW-0808">Transferase</keyword>
<feature type="compositionally biased region" description="Basic and acidic residues" evidence="8">
    <location>
        <begin position="894"/>
        <end position="910"/>
    </location>
</feature>
<dbReference type="InterPro" id="IPR017441">
    <property type="entry name" value="Protein_kinase_ATP_BS"/>
</dbReference>
<dbReference type="KEGG" id="dci:103520535"/>
<feature type="region of interest" description="Disordered" evidence="8">
    <location>
        <begin position="436"/>
        <end position="492"/>
    </location>
</feature>